<dbReference type="NCBIfam" id="TIGR02246">
    <property type="entry name" value="SgcJ/EcaC family oxidoreductase"/>
    <property type="match status" value="1"/>
</dbReference>
<accession>A0A2T0M411</accession>
<dbReference type="Pfam" id="PF14534">
    <property type="entry name" value="DUF4440"/>
    <property type="match status" value="1"/>
</dbReference>
<dbReference type="InterPro" id="IPR011944">
    <property type="entry name" value="Steroid_delta5-4_isomerase"/>
</dbReference>
<evidence type="ECO:0000313" key="2">
    <source>
        <dbReference type="EMBL" id="PRX51491.1"/>
    </source>
</evidence>
<evidence type="ECO:0000313" key="3">
    <source>
        <dbReference type="Proteomes" id="UP000238362"/>
    </source>
</evidence>
<dbReference type="EMBL" id="PVNH01000001">
    <property type="protein sequence ID" value="PRX51491.1"/>
    <property type="molecule type" value="Genomic_DNA"/>
</dbReference>
<sequence>MTEVSRVDRNGSPEADDVAAVVAEYESAFNRNDARAMNRLFAEDAIFVNFAGTLVFGAEPLYRAQAAVFDRGGALEHVQVRYLIESLVFLTPEVAVVHARQRSAGPDGGDPGDPMAGILQLTLLRGTGGRWRIRVGQNTPVAARTGR</sequence>
<dbReference type="Gene3D" id="3.10.450.50">
    <property type="match status" value="1"/>
</dbReference>
<dbReference type="SUPFAM" id="SSF54427">
    <property type="entry name" value="NTF2-like"/>
    <property type="match status" value="1"/>
</dbReference>
<reference evidence="2 3" key="1">
    <citation type="submission" date="2018-03" db="EMBL/GenBank/DDBJ databases">
        <title>Genomic Encyclopedia of Type Strains, Phase III (KMG-III): the genomes of soil and plant-associated and newly described type strains.</title>
        <authorList>
            <person name="Whitman W."/>
        </authorList>
    </citation>
    <scope>NUCLEOTIDE SEQUENCE [LARGE SCALE GENOMIC DNA]</scope>
    <source>
        <strain evidence="2 3">CGMCC 4.7125</strain>
    </source>
</reference>
<protein>
    <submittedName>
        <fullName evidence="2">Uncharacterized protein (TIGR02246 family)</fullName>
    </submittedName>
</protein>
<comment type="caution">
    <text evidence="2">The sequence shown here is derived from an EMBL/GenBank/DDBJ whole genome shotgun (WGS) entry which is preliminary data.</text>
</comment>
<feature type="domain" description="DUF4440" evidence="1">
    <location>
        <begin position="18"/>
        <end position="133"/>
    </location>
</feature>
<dbReference type="Proteomes" id="UP000238362">
    <property type="component" value="Unassembled WGS sequence"/>
</dbReference>
<name>A0A2T0M411_9PSEU</name>
<dbReference type="AlphaFoldDB" id="A0A2T0M411"/>
<proteinExistence type="predicted"/>
<keyword evidence="3" id="KW-1185">Reference proteome</keyword>
<dbReference type="OrthoDB" id="2887901at2"/>
<gene>
    <name evidence="2" type="ORF">B0I33_101645</name>
</gene>
<evidence type="ECO:0000259" key="1">
    <source>
        <dbReference type="Pfam" id="PF14534"/>
    </source>
</evidence>
<dbReference type="RefSeq" id="WP_106176944.1">
    <property type="nucleotide sequence ID" value="NZ_PVNH01000001.1"/>
</dbReference>
<organism evidence="2 3">
    <name type="scientific">Prauserella shujinwangii</name>
    <dbReference type="NCBI Taxonomy" id="1453103"/>
    <lineage>
        <taxon>Bacteria</taxon>
        <taxon>Bacillati</taxon>
        <taxon>Actinomycetota</taxon>
        <taxon>Actinomycetes</taxon>
        <taxon>Pseudonocardiales</taxon>
        <taxon>Pseudonocardiaceae</taxon>
        <taxon>Prauserella</taxon>
    </lineage>
</organism>
<dbReference type="InterPro" id="IPR032710">
    <property type="entry name" value="NTF2-like_dom_sf"/>
</dbReference>
<dbReference type="InterPro" id="IPR027843">
    <property type="entry name" value="DUF4440"/>
</dbReference>